<dbReference type="EMBL" id="BAABFX010000053">
    <property type="protein sequence ID" value="GAA4403773.1"/>
    <property type="molecule type" value="Genomic_DNA"/>
</dbReference>
<dbReference type="PANTHER" id="PTHR43214">
    <property type="entry name" value="TWO-COMPONENT RESPONSE REGULATOR"/>
    <property type="match status" value="1"/>
</dbReference>
<dbReference type="SMART" id="SM00421">
    <property type="entry name" value="HTH_LUXR"/>
    <property type="match status" value="1"/>
</dbReference>
<feature type="modified residue" description="4-aspartylphosphate" evidence="5">
    <location>
        <position position="63"/>
    </location>
</feature>
<keyword evidence="3" id="KW-0238">DNA-binding</keyword>
<feature type="domain" description="HTH luxR-type" evidence="6">
    <location>
        <begin position="155"/>
        <end position="220"/>
    </location>
</feature>
<keyword evidence="1 5" id="KW-0597">Phosphoprotein</keyword>
<dbReference type="SUPFAM" id="SSF46894">
    <property type="entry name" value="C-terminal effector domain of the bipartite response regulators"/>
    <property type="match status" value="1"/>
</dbReference>
<dbReference type="InterPro" id="IPR001789">
    <property type="entry name" value="Sig_transdc_resp-reg_receiver"/>
</dbReference>
<evidence type="ECO:0000256" key="4">
    <source>
        <dbReference type="ARBA" id="ARBA00023163"/>
    </source>
</evidence>
<evidence type="ECO:0000256" key="3">
    <source>
        <dbReference type="ARBA" id="ARBA00023125"/>
    </source>
</evidence>
<dbReference type="Pfam" id="PF00072">
    <property type="entry name" value="Response_reg"/>
    <property type="match status" value="1"/>
</dbReference>
<name>A0ABP8KCQ8_9MICO</name>
<evidence type="ECO:0000313" key="8">
    <source>
        <dbReference type="EMBL" id="GAA4403773.1"/>
    </source>
</evidence>
<dbReference type="PRINTS" id="PR00038">
    <property type="entry name" value="HTHLUXR"/>
</dbReference>
<dbReference type="Gene3D" id="3.40.50.2300">
    <property type="match status" value="1"/>
</dbReference>
<evidence type="ECO:0000256" key="5">
    <source>
        <dbReference type="PROSITE-ProRule" id="PRU00169"/>
    </source>
</evidence>
<dbReference type="InterPro" id="IPR058245">
    <property type="entry name" value="NreC/VraR/RcsB-like_REC"/>
</dbReference>
<dbReference type="PROSITE" id="PS50043">
    <property type="entry name" value="HTH_LUXR_2"/>
    <property type="match status" value="1"/>
</dbReference>
<gene>
    <name evidence="8" type="ORF">GCM10023153_34040</name>
</gene>
<evidence type="ECO:0000313" key="9">
    <source>
        <dbReference type="Proteomes" id="UP001500390"/>
    </source>
</evidence>
<evidence type="ECO:0000259" key="7">
    <source>
        <dbReference type="PROSITE" id="PS50110"/>
    </source>
</evidence>
<dbReference type="CDD" id="cd06170">
    <property type="entry name" value="LuxR_C_like"/>
    <property type="match status" value="1"/>
</dbReference>
<sequence>MTPPPEQIPPIRVVVVDDQDLVRAGFVALLEAEPGISVVGQASRGDDALRVVRRTVPDVVLMDVRMPGLDGIEAVRRIRAEAALERVRVLVLTTFGLDEYVYGALRAGARGFLVKDTAPEQLIAAVHQVAGGAVVLGEGVVDRVVAEMLRTTPAVSRPLPVLTPRERDVLRLLTEGLTNRQIASRLRIGEATVKTYVSRLLLAFEVESRVLLAVRAIESGVLGPPRSARAEPCWR</sequence>
<dbReference type="CDD" id="cd17535">
    <property type="entry name" value="REC_NarL-like"/>
    <property type="match status" value="1"/>
</dbReference>
<accession>A0ABP8KCQ8</accession>
<evidence type="ECO:0000256" key="2">
    <source>
        <dbReference type="ARBA" id="ARBA00023015"/>
    </source>
</evidence>
<dbReference type="Pfam" id="PF00196">
    <property type="entry name" value="GerE"/>
    <property type="match status" value="1"/>
</dbReference>
<keyword evidence="4" id="KW-0804">Transcription</keyword>
<proteinExistence type="predicted"/>
<reference evidence="9" key="1">
    <citation type="journal article" date="2019" name="Int. J. Syst. Evol. Microbiol.">
        <title>The Global Catalogue of Microorganisms (GCM) 10K type strain sequencing project: providing services to taxonomists for standard genome sequencing and annotation.</title>
        <authorList>
            <consortium name="The Broad Institute Genomics Platform"/>
            <consortium name="The Broad Institute Genome Sequencing Center for Infectious Disease"/>
            <person name="Wu L."/>
            <person name="Ma J."/>
        </authorList>
    </citation>
    <scope>NUCLEOTIDE SEQUENCE [LARGE SCALE GENOMIC DNA]</scope>
    <source>
        <strain evidence="9">JCM 17738</strain>
    </source>
</reference>
<keyword evidence="2" id="KW-0805">Transcription regulation</keyword>
<keyword evidence="9" id="KW-1185">Reference proteome</keyword>
<dbReference type="PANTHER" id="PTHR43214:SF24">
    <property type="entry name" value="TRANSCRIPTIONAL REGULATORY PROTEIN NARL-RELATED"/>
    <property type="match status" value="1"/>
</dbReference>
<comment type="caution">
    <text evidence="8">The sequence shown here is derived from an EMBL/GenBank/DDBJ whole genome shotgun (WGS) entry which is preliminary data.</text>
</comment>
<dbReference type="Proteomes" id="UP001500390">
    <property type="component" value="Unassembled WGS sequence"/>
</dbReference>
<dbReference type="InterPro" id="IPR011006">
    <property type="entry name" value="CheY-like_superfamily"/>
</dbReference>
<dbReference type="RefSeq" id="WP_159899554.1">
    <property type="nucleotide sequence ID" value="NZ_BAABFX010000053.1"/>
</dbReference>
<dbReference type="SMART" id="SM00448">
    <property type="entry name" value="REC"/>
    <property type="match status" value="1"/>
</dbReference>
<organism evidence="8 9">
    <name type="scientific">Ornithinibacter aureus</name>
    <dbReference type="NCBI Taxonomy" id="622664"/>
    <lineage>
        <taxon>Bacteria</taxon>
        <taxon>Bacillati</taxon>
        <taxon>Actinomycetota</taxon>
        <taxon>Actinomycetes</taxon>
        <taxon>Micrococcales</taxon>
        <taxon>Intrasporangiaceae</taxon>
        <taxon>Ornithinibacter</taxon>
    </lineage>
</organism>
<dbReference type="InterPro" id="IPR016032">
    <property type="entry name" value="Sig_transdc_resp-reg_C-effctor"/>
</dbReference>
<protein>
    <submittedName>
        <fullName evidence="8">Response regulator transcription factor</fullName>
    </submittedName>
</protein>
<dbReference type="InterPro" id="IPR039420">
    <property type="entry name" value="WalR-like"/>
</dbReference>
<dbReference type="SUPFAM" id="SSF52172">
    <property type="entry name" value="CheY-like"/>
    <property type="match status" value="1"/>
</dbReference>
<feature type="domain" description="Response regulatory" evidence="7">
    <location>
        <begin position="12"/>
        <end position="130"/>
    </location>
</feature>
<evidence type="ECO:0000256" key="1">
    <source>
        <dbReference type="ARBA" id="ARBA00022553"/>
    </source>
</evidence>
<dbReference type="InterPro" id="IPR000792">
    <property type="entry name" value="Tscrpt_reg_LuxR_C"/>
</dbReference>
<dbReference type="PROSITE" id="PS50110">
    <property type="entry name" value="RESPONSE_REGULATORY"/>
    <property type="match status" value="1"/>
</dbReference>
<evidence type="ECO:0000259" key="6">
    <source>
        <dbReference type="PROSITE" id="PS50043"/>
    </source>
</evidence>